<organism evidence="1 2">
    <name type="scientific">Ramazzottius varieornatus</name>
    <name type="common">Water bear</name>
    <name type="synonym">Tardigrade</name>
    <dbReference type="NCBI Taxonomy" id="947166"/>
    <lineage>
        <taxon>Eukaryota</taxon>
        <taxon>Metazoa</taxon>
        <taxon>Ecdysozoa</taxon>
        <taxon>Tardigrada</taxon>
        <taxon>Eutardigrada</taxon>
        <taxon>Parachela</taxon>
        <taxon>Hypsibioidea</taxon>
        <taxon>Ramazzottiidae</taxon>
        <taxon>Ramazzottius</taxon>
    </lineage>
</organism>
<dbReference type="EMBL" id="BDGG01000006">
    <property type="protein sequence ID" value="GAV00532.1"/>
    <property type="molecule type" value="Genomic_DNA"/>
</dbReference>
<dbReference type="AlphaFoldDB" id="A0A1D1VFY3"/>
<evidence type="ECO:0000313" key="2">
    <source>
        <dbReference type="Proteomes" id="UP000186922"/>
    </source>
</evidence>
<comment type="caution">
    <text evidence="1">The sequence shown here is derived from an EMBL/GenBank/DDBJ whole genome shotgun (WGS) entry which is preliminary data.</text>
</comment>
<evidence type="ECO:0000313" key="1">
    <source>
        <dbReference type="EMBL" id="GAV00532.1"/>
    </source>
</evidence>
<accession>A0A1D1VFY3</accession>
<keyword evidence="2" id="KW-1185">Reference proteome</keyword>
<reference evidence="1 2" key="1">
    <citation type="journal article" date="2016" name="Nat. Commun.">
        <title>Extremotolerant tardigrade genome and improved radiotolerance of human cultured cells by tardigrade-unique protein.</title>
        <authorList>
            <person name="Hashimoto T."/>
            <person name="Horikawa D.D."/>
            <person name="Saito Y."/>
            <person name="Kuwahara H."/>
            <person name="Kozuka-Hata H."/>
            <person name="Shin-I T."/>
            <person name="Minakuchi Y."/>
            <person name="Ohishi K."/>
            <person name="Motoyama A."/>
            <person name="Aizu T."/>
            <person name="Enomoto A."/>
            <person name="Kondo K."/>
            <person name="Tanaka S."/>
            <person name="Hara Y."/>
            <person name="Koshikawa S."/>
            <person name="Sagara H."/>
            <person name="Miura T."/>
            <person name="Yokobori S."/>
            <person name="Miyagawa K."/>
            <person name="Suzuki Y."/>
            <person name="Kubo T."/>
            <person name="Oyama M."/>
            <person name="Kohara Y."/>
            <person name="Fujiyama A."/>
            <person name="Arakawa K."/>
            <person name="Katayama T."/>
            <person name="Toyoda A."/>
            <person name="Kunieda T."/>
        </authorList>
    </citation>
    <scope>NUCLEOTIDE SEQUENCE [LARGE SCALE GENOMIC DNA]</scope>
    <source>
        <strain evidence="1 2">YOKOZUNA-1</strain>
    </source>
</reference>
<sequence length="70" mass="8438">MKKWRSGGLNPRPQPCEDRALPLSYIPIRTVRSKVYLTIRWRTACYFITHDRRYLRVVDKYHPKRVSCST</sequence>
<protein>
    <submittedName>
        <fullName evidence="1">Uncharacterized protein</fullName>
    </submittedName>
</protein>
<gene>
    <name evidence="1" type="primary">RvY_11365-1</name>
    <name evidence="1" type="synonym">RvY_11365.1</name>
    <name evidence="1" type="ORF">RvY_11365</name>
</gene>
<dbReference type="Proteomes" id="UP000186922">
    <property type="component" value="Unassembled WGS sequence"/>
</dbReference>
<proteinExistence type="predicted"/>
<name>A0A1D1VFY3_RAMVA</name>